<feature type="non-terminal residue" evidence="6">
    <location>
        <position position="1"/>
    </location>
</feature>
<evidence type="ECO:0008006" key="8">
    <source>
        <dbReference type="Google" id="ProtNLM"/>
    </source>
</evidence>
<dbReference type="GO" id="GO:0003906">
    <property type="term" value="F:DNA-(apurinic or apyrimidinic site) endonuclease activity"/>
    <property type="evidence" value="ECO:0007669"/>
    <property type="project" value="TreeGrafter"/>
</dbReference>
<dbReference type="GO" id="GO:0005634">
    <property type="term" value="C:nucleus"/>
    <property type="evidence" value="ECO:0007669"/>
    <property type="project" value="TreeGrafter"/>
</dbReference>
<protein>
    <recommendedName>
        <fullName evidence="8">DNA-(apurinic or apyrimidinic site) endonuclease</fullName>
    </recommendedName>
</protein>
<dbReference type="InterPro" id="IPR004808">
    <property type="entry name" value="AP_endonuc_1"/>
</dbReference>
<feature type="site" description="Transition state stabilizer" evidence="5">
    <location>
        <position position="37"/>
    </location>
</feature>
<comment type="cofactor">
    <cofactor evidence="4">
        <name>Mg(2+)</name>
        <dbReference type="ChEBI" id="CHEBI:18420"/>
    </cofactor>
    <cofactor evidence="4">
        <name>Mn(2+)</name>
        <dbReference type="ChEBI" id="CHEBI:29035"/>
    </cofactor>
    <text evidence="4">Probably binds two magnesium or manganese ions per subunit.</text>
</comment>
<evidence type="ECO:0000313" key="7">
    <source>
        <dbReference type="Proteomes" id="UP001190700"/>
    </source>
</evidence>
<dbReference type="GO" id="GO:0046872">
    <property type="term" value="F:metal ion binding"/>
    <property type="evidence" value="ECO:0007669"/>
    <property type="project" value="UniProtKB-KW"/>
</dbReference>
<dbReference type="GO" id="GO:0006284">
    <property type="term" value="P:base-excision repair"/>
    <property type="evidence" value="ECO:0007669"/>
    <property type="project" value="TreeGrafter"/>
</dbReference>
<keyword evidence="1 4" id="KW-0479">Metal-binding</keyword>
<dbReference type="AlphaFoldDB" id="A0AAE0FX65"/>
<evidence type="ECO:0000313" key="6">
    <source>
        <dbReference type="EMBL" id="KAK3267629.1"/>
    </source>
</evidence>
<dbReference type="SUPFAM" id="SSF56219">
    <property type="entry name" value="DNase I-like"/>
    <property type="match status" value="1"/>
</dbReference>
<comment type="caution">
    <text evidence="6">The sequence shown here is derived from an EMBL/GenBank/DDBJ whole genome shotgun (WGS) entry which is preliminary data.</text>
</comment>
<accession>A0AAE0FX65</accession>
<dbReference type="PANTHER" id="PTHR22748:SF4">
    <property type="entry name" value="DNA-(APURINIC OR APYRIMIDINIC SITE) ENDONUCLEASE 2"/>
    <property type="match status" value="1"/>
</dbReference>
<dbReference type="EMBL" id="LGRX02012290">
    <property type="protein sequence ID" value="KAK3267629.1"/>
    <property type="molecule type" value="Genomic_DNA"/>
</dbReference>
<sequence>EDEERQSFKIRFFKALFCRCEALLVEGREVVLVGDLNIAPRPIDTCSPGPGFEAVPWRVWLASVLRGGGGPFIDVFREFHPGRRQTMPKGIRIREGCHHALGVC</sequence>
<evidence type="ECO:0000256" key="4">
    <source>
        <dbReference type="PIRSR" id="PIRSR604808-2"/>
    </source>
</evidence>
<keyword evidence="3 4" id="KW-0460">Magnesium</keyword>
<keyword evidence="4" id="KW-0464">Manganese</keyword>
<evidence type="ECO:0000256" key="1">
    <source>
        <dbReference type="ARBA" id="ARBA00022723"/>
    </source>
</evidence>
<dbReference type="Gene3D" id="3.60.10.10">
    <property type="entry name" value="Endonuclease/exonuclease/phosphatase"/>
    <property type="match status" value="1"/>
</dbReference>
<dbReference type="GO" id="GO:0008081">
    <property type="term" value="F:phosphoric diester hydrolase activity"/>
    <property type="evidence" value="ECO:0007669"/>
    <property type="project" value="TreeGrafter"/>
</dbReference>
<feature type="binding site" evidence="4">
    <location>
        <position position="35"/>
    </location>
    <ligand>
        <name>Mg(2+)</name>
        <dbReference type="ChEBI" id="CHEBI:18420"/>
        <label>1</label>
    </ligand>
</feature>
<name>A0AAE0FX65_9CHLO</name>
<dbReference type="GO" id="GO:0008311">
    <property type="term" value="F:double-stranded DNA 3'-5' DNA exonuclease activity"/>
    <property type="evidence" value="ECO:0007669"/>
    <property type="project" value="TreeGrafter"/>
</dbReference>
<keyword evidence="7" id="KW-1185">Reference proteome</keyword>
<gene>
    <name evidence="6" type="ORF">CYMTET_23829</name>
</gene>
<keyword evidence="2" id="KW-0378">Hydrolase</keyword>
<dbReference type="InterPro" id="IPR036691">
    <property type="entry name" value="Endo/exonu/phosph_ase_sf"/>
</dbReference>
<reference evidence="6 7" key="1">
    <citation type="journal article" date="2015" name="Genome Biol. Evol.">
        <title>Comparative Genomics of a Bacterivorous Green Alga Reveals Evolutionary Causalities and Consequences of Phago-Mixotrophic Mode of Nutrition.</title>
        <authorList>
            <person name="Burns J.A."/>
            <person name="Paasch A."/>
            <person name="Narechania A."/>
            <person name="Kim E."/>
        </authorList>
    </citation>
    <scope>NUCLEOTIDE SEQUENCE [LARGE SCALE GENOMIC DNA]</scope>
    <source>
        <strain evidence="6 7">PLY_AMNH</strain>
    </source>
</reference>
<dbReference type="PANTHER" id="PTHR22748">
    <property type="entry name" value="AP ENDONUCLEASE"/>
    <property type="match status" value="1"/>
</dbReference>
<evidence type="ECO:0000256" key="3">
    <source>
        <dbReference type="ARBA" id="ARBA00022842"/>
    </source>
</evidence>
<organism evidence="6 7">
    <name type="scientific">Cymbomonas tetramitiformis</name>
    <dbReference type="NCBI Taxonomy" id="36881"/>
    <lineage>
        <taxon>Eukaryota</taxon>
        <taxon>Viridiplantae</taxon>
        <taxon>Chlorophyta</taxon>
        <taxon>Pyramimonadophyceae</taxon>
        <taxon>Pyramimonadales</taxon>
        <taxon>Pyramimonadaceae</taxon>
        <taxon>Cymbomonas</taxon>
    </lineage>
</organism>
<evidence type="ECO:0000256" key="5">
    <source>
        <dbReference type="PIRSR" id="PIRSR604808-3"/>
    </source>
</evidence>
<feature type="binding site" evidence="4">
    <location>
        <position position="37"/>
    </location>
    <ligand>
        <name>Mg(2+)</name>
        <dbReference type="ChEBI" id="CHEBI:18420"/>
        <label>1</label>
    </ligand>
</feature>
<evidence type="ECO:0000256" key="2">
    <source>
        <dbReference type="ARBA" id="ARBA00022801"/>
    </source>
</evidence>
<proteinExistence type="predicted"/>
<dbReference type="Proteomes" id="UP001190700">
    <property type="component" value="Unassembled WGS sequence"/>
</dbReference>